<sequence length="115" mass="13317">MLKDLARNTDARSFGCDHKILFTQREDLTAHHARDACPAKKPEHRHEDKYSLDRVDLHLVHDGTDDHNNRIERNTVEQVDKTHDRRVDPAAEVAGDTAEHDTDERLQNDDHKADH</sequence>
<accession>A0A645H080</accession>
<comment type="caution">
    <text evidence="2">The sequence shown here is derived from an EMBL/GenBank/DDBJ whole genome shotgun (WGS) entry which is preliminary data.</text>
</comment>
<dbReference type="AlphaFoldDB" id="A0A645H080"/>
<feature type="compositionally biased region" description="Basic and acidic residues" evidence="1">
    <location>
        <begin position="61"/>
        <end position="89"/>
    </location>
</feature>
<evidence type="ECO:0000313" key="2">
    <source>
        <dbReference type="EMBL" id="MPN29714.1"/>
    </source>
</evidence>
<organism evidence="2">
    <name type="scientific">bioreactor metagenome</name>
    <dbReference type="NCBI Taxonomy" id="1076179"/>
    <lineage>
        <taxon>unclassified sequences</taxon>
        <taxon>metagenomes</taxon>
        <taxon>ecological metagenomes</taxon>
    </lineage>
</organism>
<proteinExistence type="predicted"/>
<protein>
    <submittedName>
        <fullName evidence="2">Uncharacterized protein</fullName>
    </submittedName>
</protein>
<dbReference type="EMBL" id="VSSQ01080534">
    <property type="protein sequence ID" value="MPN29714.1"/>
    <property type="molecule type" value="Genomic_DNA"/>
</dbReference>
<evidence type="ECO:0000256" key="1">
    <source>
        <dbReference type="SAM" id="MobiDB-lite"/>
    </source>
</evidence>
<reference evidence="2" key="1">
    <citation type="submission" date="2019-08" db="EMBL/GenBank/DDBJ databases">
        <authorList>
            <person name="Kucharzyk K."/>
            <person name="Murdoch R.W."/>
            <person name="Higgins S."/>
            <person name="Loffler F."/>
        </authorList>
    </citation>
    <scope>NUCLEOTIDE SEQUENCE</scope>
</reference>
<gene>
    <name evidence="2" type="ORF">SDC9_177167</name>
</gene>
<feature type="compositionally biased region" description="Basic and acidic residues" evidence="1">
    <location>
        <begin position="97"/>
        <end position="115"/>
    </location>
</feature>
<name>A0A645H080_9ZZZZ</name>
<feature type="region of interest" description="Disordered" evidence="1">
    <location>
        <begin position="61"/>
        <end position="115"/>
    </location>
</feature>